<evidence type="ECO:0000256" key="2">
    <source>
        <dbReference type="ARBA" id="ARBA00022692"/>
    </source>
</evidence>
<feature type="transmembrane region" description="Helical" evidence="5">
    <location>
        <begin position="318"/>
        <end position="335"/>
    </location>
</feature>
<dbReference type="PANTHER" id="PTHR42770:SF7">
    <property type="entry name" value="MEMBRANE PROTEIN"/>
    <property type="match status" value="1"/>
</dbReference>
<feature type="transmembrane region" description="Helical" evidence="5">
    <location>
        <begin position="114"/>
        <end position="135"/>
    </location>
</feature>
<comment type="caution">
    <text evidence="6">The sequence shown here is derived from an EMBL/GenBank/DDBJ whole genome shotgun (WGS) entry which is preliminary data.</text>
</comment>
<proteinExistence type="predicted"/>
<organism evidence="6 7">
    <name type="scientific">Saccharopolyspora rectivirgula</name>
    <dbReference type="NCBI Taxonomy" id="28042"/>
    <lineage>
        <taxon>Bacteria</taxon>
        <taxon>Bacillati</taxon>
        <taxon>Actinomycetota</taxon>
        <taxon>Actinomycetes</taxon>
        <taxon>Pseudonocardiales</taxon>
        <taxon>Pseudonocardiaceae</taxon>
        <taxon>Saccharopolyspora</taxon>
    </lineage>
</organism>
<evidence type="ECO:0000256" key="5">
    <source>
        <dbReference type="SAM" id="Phobius"/>
    </source>
</evidence>
<dbReference type="eggNOG" id="COG0531">
    <property type="taxonomic scope" value="Bacteria"/>
</dbReference>
<dbReference type="InterPro" id="IPR050367">
    <property type="entry name" value="APC_superfamily"/>
</dbReference>
<dbReference type="EMBL" id="JNVU01000028">
    <property type="protein sequence ID" value="KEI44221.1"/>
    <property type="molecule type" value="Genomic_DNA"/>
</dbReference>
<dbReference type="AlphaFoldDB" id="A0A073AY22"/>
<dbReference type="RefSeq" id="WP_029722795.1">
    <property type="nucleotide sequence ID" value="NZ_JNVU01000028.1"/>
</dbReference>
<gene>
    <name evidence="6" type="ORF">GU90_10825</name>
</gene>
<dbReference type="PANTHER" id="PTHR42770">
    <property type="entry name" value="AMINO ACID TRANSPORTER-RELATED"/>
    <property type="match status" value="1"/>
</dbReference>
<dbReference type="Gene3D" id="1.20.1740.10">
    <property type="entry name" value="Amino acid/polyamine transporter I"/>
    <property type="match status" value="1"/>
</dbReference>
<keyword evidence="7" id="KW-1185">Reference proteome</keyword>
<evidence type="ECO:0000313" key="7">
    <source>
        <dbReference type="Proteomes" id="UP000031419"/>
    </source>
</evidence>
<evidence type="ECO:0000313" key="6">
    <source>
        <dbReference type="EMBL" id="KEI44221.1"/>
    </source>
</evidence>
<dbReference type="OrthoDB" id="5177911at2"/>
<feature type="transmembrane region" description="Helical" evidence="5">
    <location>
        <begin position="91"/>
        <end position="108"/>
    </location>
</feature>
<dbReference type="Proteomes" id="UP000031419">
    <property type="component" value="Unassembled WGS sequence"/>
</dbReference>
<feature type="transmembrane region" description="Helical" evidence="5">
    <location>
        <begin position="221"/>
        <end position="241"/>
    </location>
</feature>
<evidence type="ECO:0000256" key="3">
    <source>
        <dbReference type="ARBA" id="ARBA00022989"/>
    </source>
</evidence>
<feature type="transmembrane region" description="Helical" evidence="5">
    <location>
        <begin position="49"/>
        <end position="70"/>
    </location>
</feature>
<comment type="subcellular location">
    <subcellularLocation>
        <location evidence="1">Membrane</location>
        <topology evidence="1">Multi-pass membrane protein</topology>
    </subcellularLocation>
</comment>
<evidence type="ECO:0000256" key="1">
    <source>
        <dbReference type="ARBA" id="ARBA00004141"/>
    </source>
</evidence>
<keyword evidence="4 5" id="KW-0472">Membrane</keyword>
<keyword evidence="2 5" id="KW-0812">Transmembrane</keyword>
<feature type="transmembrane region" description="Helical" evidence="5">
    <location>
        <begin position="261"/>
        <end position="284"/>
    </location>
</feature>
<accession>A0A073AY22</accession>
<sequence>MAQQVETSRRLSSGTGAVPLALGGTLGAGLLLGPAPAAAAAGPWFPLGLLLALATAVCCSVSSAHASVAYRGPGAGYACARSQLGLVPSRIAGGTCLAGHVFALAAAGRVVGDLFAPSAASWTAAAVVLLVVLLATAGLRFRGAVAWGWLALNLAVVAVVVLACFAIQPVDTPVFEPPETDTAVGITGAAGALVFAYFGFERLTAPATEADRYRWPAVKCGTWFALAVITVLLGTLTAALARQLGWSRLALSSAPVRDALTAASAADLLPLVGAGVAVGLLPALHAGLESFRSTALAMLRERELPAFLGRTSSAGTPYLLDLAAGLTAAVLALLLDPVTAMLTACCCLLVYYALTNAGVRVLLTKSRNWPMRAACLGMALSVVLLMSLPVHALLTTLAVVVVCPLLSGLWTRRWS</sequence>
<feature type="transmembrane region" description="Helical" evidence="5">
    <location>
        <begin position="147"/>
        <end position="170"/>
    </location>
</feature>
<protein>
    <submittedName>
        <fullName evidence="6">Amino acid permease</fullName>
    </submittedName>
</protein>
<reference evidence="6 7" key="1">
    <citation type="submission" date="2014-06" db="EMBL/GenBank/DDBJ databases">
        <title>Saccharopolyspora rectivirgula DSM-43113 Genome sequencing.</title>
        <authorList>
            <person name="Barrera C."/>
            <person name="Millon L."/>
            <person name="Rognon B."/>
            <person name="Zaugg C."/>
            <person name="Monod M."/>
        </authorList>
    </citation>
    <scope>NUCLEOTIDE SEQUENCE [LARGE SCALE GENOMIC DNA]</scope>
    <source>
        <strain evidence="6 7">DSM 43113</strain>
    </source>
</reference>
<name>A0A073AY22_9PSEU</name>
<evidence type="ECO:0000256" key="4">
    <source>
        <dbReference type="ARBA" id="ARBA00023136"/>
    </source>
</evidence>
<feature type="transmembrane region" description="Helical" evidence="5">
    <location>
        <begin position="341"/>
        <end position="362"/>
    </location>
</feature>
<dbReference type="GO" id="GO:0016020">
    <property type="term" value="C:membrane"/>
    <property type="evidence" value="ECO:0007669"/>
    <property type="project" value="UniProtKB-SubCell"/>
</dbReference>
<feature type="transmembrane region" description="Helical" evidence="5">
    <location>
        <begin position="182"/>
        <end position="200"/>
    </location>
</feature>
<keyword evidence="3 5" id="KW-1133">Transmembrane helix</keyword>
<dbReference type="STRING" id="28042.GU90_10825"/>